<sequence length="75" mass="8524">NFLFWIGDQLLPTLAAMYPGQPMVIILDNVSIHQNPDVVSLTETHGHIVRYLPPYLPNSNPIKLTFGVLKAWIKR</sequence>
<feature type="domain" description="Tc1-like transposase DDE" evidence="1">
    <location>
        <begin position="10"/>
        <end position="75"/>
    </location>
</feature>
<dbReference type="Gene3D" id="3.30.420.10">
    <property type="entry name" value="Ribonuclease H-like superfamily/Ribonuclease H"/>
    <property type="match status" value="1"/>
</dbReference>
<dbReference type="Proteomes" id="UP000799444">
    <property type="component" value="Unassembled WGS sequence"/>
</dbReference>
<dbReference type="Pfam" id="PF13358">
    <property type="entry name" value="DDE_3"/>
    <property type="match status" value="1"/>
</dbReference>
<comment type="caution">
    <text evidence="2">The sequence shown here is derived from an EMBL/GenBank/DDBJ whole genome shotgun (WGS) entry which is preliminary data.</text>
</comment>
<gene>
    <name evidence="2" type="ORF">EJ04DRAFT_390689</name>
</gene>
<accession>A0A9P4US78</accession>
<dbReference type="PANTHER" id="PTHR46564:SF1">
    <property type="entry name" value="TRANSPOSASE"/>
    <property type="match status" value="1"/>
</dbReference>
<feature type="non-terminal residue" evidence="2">
    <location>
        <position position="1"/>
    </location>
</feature>
<organism evidence="2 3">
    <name type="scientific">Polyplosphaeria fusca</name>
    <dbReference type="NCBI Taxonomy" id="682080"/>
    <lineage>
        <taxon>Eukaryota</taxon>
        <taxon>Fungi</taxon>
        <taxon>Dikarya</taxon>
        <taxon>Ascomycota</taxon>
        <taxon>Pezizomycotina</taxon>
        <taxon>Dothideomycetes</taxon>
        <taxon>Pleosporomycetidae</taxon>
        <taxon>Pleosporales</taxon>
        <taxon>Tetraplosphaeriaceae</taxon>
        <taxon>Polyplosphaeria</taxon>
    </lineage>
</organism>
<evidence type="ECO:0000313" key="2">
    <source>
        <dbReference type="EMBL" id="KAF2726447.1"/>
    </source>
</evidence>
<name>A0A9P4US78_9PLEO</name>
<dbReference type="EMBL" id="ML996490">
    <property type="protein sequence ID" value="KAF2726447.1"/>
    <property type="molecule type" value="Genomic_DNA"/>
</dbReference>
<evidence type="ECO:0000259" key="1">
    <source>
        <dbReference type="Pfam" id="PF13358"/>
    </source>
</evidence>
<feature type="non-terminal residue" evidence="2">
    <location>
        <position position="75"/>
    </location>
</feature>
<dbReference type="GO" id="GO:0003676">
    <property type="term" value="F:nucleic acid binding"/>
    <property type="evidence" value="ECO:0007669"/>
    <property type="project" value="InterPro"/>
</dbReference>
<dbReference type="InterPro" id="IPR036397">
    <property type="entry name" value="RNaseH_sf"/>
</dbReference>
<protein>
    <recommendedName>
        <fullName evidence="1">Tc1-like transposase DDE domain-containing protein</fullName>
    </recommendedName>
</protein>
<dbReference type="PANTHER" id="PTHR46564">
    <property type="entry name" value="TRANSPOSASE"/>
    <property type="match status" value="1"/>
</dbReference>
<evidence type="ECO:0000313" key="3">
    <source>
        <dbReference type="Proteomes" id="UP000799444"/>
    </source>
</evidence>
<dbReference type="AlphaFoldDB" id="A0A9P4US78"/>
<dbReference type="InterPro" id="IPR038717">
    <property type="entry name" value="Tc1-like_DDE_dom"/>
</dbReference>
<reference evidence="2" key="1">
    <citation type="journal article" date="2020" name="Stud. Mycol.">
        <title>101 Dothideomycetes genomes: a test case for predicting lifestyles and emergence of pathogens.</title>
        <authorList>
            <person name="Haridas S."/>
            <person name="Albert R."/>
            <person name="Binder M."/>
            <person name="Bloem J."/>
            <person name="Labutti K."/>
            <person name="Salamov A."/>
            <person name="Andreopoulos B."/>
            <person name="Baker S."/>
            <person name="Barry K."/>
            <person name="Bills G."/>
            <person name="Bluhm B."/>
            <person name="Cannon C."/>
            <person name="Castanera R."/>
            <person name="Culley D."/>
            <person name="Daum C."/>
            <person name="Ezra D."/>
            <person name="Gonzalez J."/>
            <person name="Henrissat B."/>
            <person name="Kuo A."/>
            <person name="Liang C."/>
            <person name="Lipzen A."/>
            <person name="Lutzoni F."/>
            <person name="Magnuson J."/>
            <person name="Mondo S."/>
            <person name="Nolan M."/>
            <person name="Ohm R."/>
            <person name="Pangilinan J."/>
            <person name="Park H.-J."/>
            <person name="Ramirez L."/>
            <person name="Alfaro M."/>
            <person name="Sun H."/>
            <person name="Tritt A."/>
            <person name="Yoshinaga Y."/>
            <person name="Zwiers L.-H."/>
            <person name="Turgeon B."/>
            <person name="Goodwin S."/>
            <person name="Spatafora J."/>
            <person name="Crous P."/>
            <person name="Grigoriev I."/>
        </authorList>
    </citation>
    <scope>NUCLEOTIDE SEQUENCE</scope>
    <source>
        <strain evidence="2">CBS 125425</strain>
    </source>
</reference>
<keyword evidence="3" id="KW-1185">Reference proteome</keyword>
<proteinExistence type="predicted"/>
<dbReference type="OrthoDB" id="5386133at2759"/>